<evidence type="ECO:0000313" key="4">
    <source>
        <dbReference type="WBParaSite" id="Pan_g14610.t1"/>
    </source>
</evidence>
<keyword evidence="2" id="KW-0472">Membrane</keyword>
<evidence type="ECO:0000256" key="1">
    <source>
        <dbReference type="SAM" id="MobiDB-lite"/>
    </source>
</evidence>
<reference evidence="4" key="2">
    <citation type="submission" date="2020-10" db="UniProtKB">
        <authorList>
            <consortium name="WormBaseParasite"/>
        </authorList>
    </citation>
    <scope>IDENTIFICATION</scope>
</reference>
<proteinExistence type="predicted"/>
<feature type="compositionally biased region" description="Low complexity" evidence="1">
    <location>
        <begin position="316"/>
        <end position="337"/>
    </location>
</feature>
<dbReference type="AlphaFoldDB" id="A0A7E4UZL9"/>
<dbReference type="Proteomes" id="UP000492821">
    <property type="component" value="Unassembled WGS sequence"/>
</dbReference>
<feature type="region of interest" description="Disordered" evidence="1">
    <location>
        <begin position="301"/>
        <end position="372"/>
    </location>
</feature>
<feature type="transmembrane region" description="Helical" evidence="2">
    <location>
        <begin position="200"/>
        <end position="220"/>
    </location>
</feature>
<feature type="compositionally biased region" description="Polar residues" evidence="1">
    <location>
        <begin position="338"/>
        <end position="349"/>
    </location>
</feature>
<feature type="compositionally biased region" description="Low complexity" evidence="1">
    <location>
        <begin position="169"/>
        <end position="186"/>
    </location>
</feature>
<evidence type="ECO:0000256" key="2">
    <source>
        <dbReference type="SAM" id="Phobius"/>
    </source>
</evidence>
<feature type="region of interest" description="Disordered" evidence="1">
    <location>
        <begin position="168"/>
        <end position="194"/>
    </location>
</feature>
<dbReference type="WBParaSite" id="Pan_g14610.t1">
    <property type="protein sequence ID" value="Pan_g14610.t1"/>
    <property type="gene ID" value="Pan_g14610"/>
</dbReference>
<organism evidence="3 4">
    <name type="scientific">Panagrellus redivivus</name>
    <name type="common">Microworm</name>
    <dbReference type="NCBI Taxonomy" id="6233"/>
    <lineage>
        <taxon>Eukaryota</taxon>
        <taxon>Metazoa</taxon>
        <taxon>Ecdysozoa</taxon>
        <taxon>Nematoda</taxon>
        <taxon>Chromadorea</taxon>
        <taxon>Rhabditida</taxon>
        <taxon>Tylenchina</taxon>
        <taxon>Panagrolaimomorpha</taxon>
        <taxon>Panagrolaimoidea</taxon>
        <taxon>Panagrolaimidae</taxon>
        <taxon>Panagrellus</taxon>
    </lineage>
</organism>
<protein>
    <submittedName>
        <fullName evidence="4">Conserved plasma membrane protein</fullName>
    </submittedName>
</protein>
<evidence type="ECO:0000313" key="3">
    <source>
        <dbReference type="Proteomes" id="UP000492821"/>
    </source>
</evidence>
<keyword evidence="3" id="KW-1185">Reference proteome</keyword>
<feature type="transmembrane region" description="Helical" evidence="2">
    <location>
        <begin position="6"/>
        <end position="30"/>
    </location>
</feature>
<feature type="region of interest" description="Disordered" evidence="1">
    <location>
        <begin position="98"/>
        <end position="136"/>
    </location>
</feature>
<sequence>MTSFEVILFVILIGCFAWFSWLVPTVLMTYREIRDILAERKRRYLDYRKLQKKKNLQVHVPLHFLRNYYEQGGSSNESQAISSRGRKGSVHLWEMEGADSPRVQKEGPTSPKGPSGGVGLNSPSGTSGKSKSSKFDEPRATTLNYEYQEQPTVKANLTASELKFLDGDTTSGATNTPLTSTTTTTKSSKRTRPDRNANRFVASILVMFTLGCFNMFVSSLYAYPSIRLVCGLLASIGIFTTYEWHRIHGMTLTRRLRPVLNMKSVFATYRNLDPDSACLYAADKDKFMSLACCNVPEINNELPRTSDEKSPPTSPPHGGSTTPTNTTGTSSGSADSPAVTTATETQSPANPDVIKRSTEINFSVPDSTAKDF</sequence>
<reference evidence="3" key="1">
    <citation type="journal article" date="2013" name="Genetics">
        <title>The draft genome and transcriptome of Panagrellus redivivus are shaped by the harsh demands of a free-living lifestyle.</title>
        <authorList>
            <person name="Srinivasan J."/>
            <person name="Dillman A.R."/>
            <person name="Macchietto M.G."/>
            <person name="Heikkinen L."/>
            <person name="Lakso M."/>
            <person name="Fracchia K.M."/>
            <person name="Antoshechkin I."/>
            <person name="Mortazavi A."/>
            <person name="Wong G."/>
            <person name="Sternberg P.W."/>
        </authorList>
    </citation>
    <scope>NUCLEOTIDE SEQUENCE [LARGE SCALE GENOMIC DNA]</scope>
    <source>
        <strain evidence="3">MT8872</strain>
    </source>
</reference>
<accession>A0A7E4UZL9</accession>
<name>A0A7E4UZL9_PANRE</name>
<keyword evidence="2" id="KW-1133">Transmembrane helix</keyword>
<keyword evidence="2" id="KW-0812">Transmembrane</keyword>